<dbReference type="EMBL" id="JAGKTC010000001">
    <property type="protein sequence ID" value="MBP3983801.1"/>
    <property type="molecule type" value="Genomic_DNA"/>
</dbReference>
<protein>
    <submittedName>
        <fullName evidence="1">MmcQ/YjbR family DNA-binding protein</fullName>
    </submittedName>
</protein>
<dbReference type="InterPro" id="IPR058532">
    <property type="entry name" value="YjbR/MT2646/Rv2570-like"/>
</dbReference>
<reference evidence="1" key="1">
    <citation type="journal article" date="2016" name="Int. J. Syst. Evol. Microbiol.">
        <title>Pseudoxanthomonas helianthi sp. nov., isolated from roots of Jerusalem artichoke (Helianthus tuberosus).</title>
        <authorList>
            <person name="Kittiwongwattana C."/>
            <person name="Thawai C."/>
        </authorList>
    </citation>
    <scope>NUCLEOTIDE SEQUENCE</scope>
    <source>
        <strain evidence="1">110414</strain>
    </source>
</reference>
<keyword evidence="1" id="KW-0238">DNA-binding</keyword>
<accession>A0A940X2E3</accession>
<evidence type="ECO:0000313" key="2">
    <source>
        <dbReference type="Proteomes" id="UP000673447"/>
    </source>
</evidence>
<reference evidence="1" key="2">
    <citation type="submission" date="2021-03" db="EMBL/GenBank/DDBJ databases">
        <authorList>
            <person name="Cao W."/>
        </authorList>
    </citation>
    <scope>NUCLEOTIDE SEQUENCE</scope>
    <source>
        <strain evidence="1">110414</strain>
    </source>
</reference>
<proteinExistence type="predicted"/>
<dbReference type="RefSeq" id="WP_210535626.1">
    <property type="nucleotide sequence ID" value="NZ_JAGKTC010000001.1"/>
</dbReference>
<dbReference type="Gene3D" id="3.90.1150.30">
    <property type="match status" value="1"/>
</dbReference>
<dbReference type="AlphaFoldDB" id="A0A940X2E3"/>
<comment type="caution">
    <text evidence="1">The sequence shown here is derived from an EMBL/GenBank/DDBJ whole genome shotgun (WGS) entry which is preliminary data.</text>
</comment>
<sequence>MDLERARRFALSLPEAAEAPHFNYTSFRVAGKIFATAPPEGTHLHVFVDEEQREAALAIEPGFLEKLHWGKQVLGLRVTLAKAKPKFVESLLRQAWARKAPKRLL</sequence>
<dbReference type="Proteomes" id="UP000673447">
    <property type="component" value="Unassembled WGS sequence"/>
</dbReference>
<name>A0A940X2E3_9GAMM</name>
<dbReference type="Pfam" id="PF04237">
    <property type="entry name" value="YjbR"/>
    <property type="match status" value="1"/>
</dbReference>
<dbReference type="GO" id="GO:0003677">
    <property type="term" value="F:DNA binding"/>
    <property type="evidence" value="ECO:0007669"/>
    <property type="project" value="UniProtKB-KW"/>
</dbReference>
<organism evidence="1 2">
    <name type="scientific">Pseudoxanthomonas helianthi</name>
    <dbReference type="NCBI Taxonomy" id="1453541"/>
    <lineage>
        <taxon>Bacteria</taxon>
        <taxon>Pseudomonadati</taxon>
        <taxon>Pseudomonadota</taxon>
        <taxon>Gammaproteobacteria</taxon>
        <taxon>Lysobacterales</taxon>
        <taxon>Lysobacteraceae</taxon>
        <taxon>Pseudoxanthomonas</taxon>
    </lineage>
</organism>
<gene>
    <name evidence="1" type="ORF">J5837_05110</name>
</gene>
<keyword evidence="2" id="KW-1185">Reference proteome</keyword>
<dbReference type="SUPFAM" id="SSF142906">
    <property type="entry name" value="YjbR-like"/>
    <property type="match status" value="1"/>
</dbReference>
<dbReference type="InterPro" id="IPR038056">
    <property type="entry name" value="YjbR-like_sf"/>
</dbReference>
<evidence type="ECO:0000313" key="1">
    <source>
        <dbReference type="EMBL" id="MBP3983801.1"/>
    </source>
</evidence>